<protein>
    <recommendedName>
        <fullName evidence="4">Lipocalin-like domain-containing protein</fullName>
    </recommendedName>
</protein>
<evidence type="ECO:0000313" key="2">
    <source>
        <dbReference type="EMBL" id="MBL3658571.1"/>
    </source>
</evidence>
<name>A0A937K2G6_9BACT</name>
<dbReference type="EMBL" id="JAESIY010000014">
    <property type="protein sequence ID" value="MBL3658571.1"/>
    <property type="molecule type" value="Genomic_DNA"/>
</dbReference>
<evidence type="ECO:0000313" key="3">
    <source>
        <dbReference type="Proteomes" id="UP000659388"/>
    </source>
</evidence>
<dbReference type="Proteomes" id="UP000659388">
    <property type="component" value="Unassembled WGS sequence"/>
</dbReference>
<proteinExistence type="predicted"/>
<feature type="signal peptide" evidence="1">
    <location>
        <begin position="1"/>
        <end position="22"/>
    </location>
</feature>
<accession>A0A937K2G6</accession>
<gene>
    <name evidence="2" type="ORF">JL102_20630</name>
</gene>
<comment type="caution">
    <text evidence="2">The sequence shown here is derived from an EMBL/GenBank/DDBJ whole genome shotgun (WGS) entry which is preliminary data.</text>
</comment>
<evidence type="ECO:0000256" key="1">
    <source>
        <dbReference type="SAM" id="SignalP"/>
    </source>
</evidence>
<evidence type="ECO:0008006" key="4">
    <source>
        <dbReference type="Google" id="ProtNLM"/>
    </source>
</evidence>
<keyword evidence="1" id="KW-0732">Signal</keyword>
<dbReference type="PROSITE" id="PS51257">
    <property type="entry name" value="PROKAR_LIPOPROTEIN"/>
    <property type="match status" value="1"/>
</dbReference>
<feature type="chain" id="PRO_5037897140" description="Lipocalin-like domain-containing protein" evidence="1">
    <location>
        <begin position="23"/>
        <end position="153"/>
    </location>
</feature>
<dbReference type="RefSeq" id="WP_202246367.1">
    <property type="nucleotide sequence ID" value="NZ_JAESIY010000014.1"/>
</dbReference>
<dbReference type="AlphaFoldDB" id="A0A937K2G6"/>
<organism evidence="2 3">
    <name type="scientific">Fulvivirga sediminis</name>
    <dbReference type="NCBI Taxonomy" id="2803949"/>
    <lineage>
        <taxon>Bacteria</taxon>
        <taxon>Pseudomonadati</taxon>
        <taxon>Bacteroidota</taxon>
        <taxon>Cytophagia</taxon>
        <taxon>Cytophagales</taxon>
        <taxon>Fulvivirgaceae</taxon>
        <taxon>Fulvivirga</taxon>
    </lineage>
</organism>
<reference evidence="2" key="1">
    <citation type="submission" date="2021-01" db="EMBL/GenBank/DDBJ databases">
        <title>Fulvivirga kasyanovii gen. nov., sp nov., a novel member of the phylum Bacteroidetes isolated from seawater in a mussel farm.</title>
        <authorList>
            <person name="Zhao L.-H."/>
            <person name="Wang Z.-J."/>
        </authorList>
    </citation>
    <scope>NUCLEOTIDE SEQUENCE</scope>
    <source>
        <strain evidence="2">2943</strain>
    </source>
</reference>
<sequence>MNQFFRISAIVMASFLAFTACSDDDEVTPEEQLTPYEETLQLITNNSSKDWRLVKVLENSVDETEECALDNIYTFKSDLTWIEDINETPCWDEDENATYTFDISEDGSQMLEIGDTPYDLENLTETTMEFHYKYFTDDEPDSVSVEVHFETIN</sequence>
<keyword evidence="3" id="KW-1185">Reference proteome</keyword>